<gene>
    <name evidence="4" type="ORF">ADEAN_000201800</name>
</gene>
<name>S9VIG7_9TRYP</name>
<reference evidence="4 5" key="1">
    <citation type="submission" date="2020-08" db="EMBL/GenBank/DDBJ databases">
        <authorList>
            <person name="Newling K."/>
            <person name="Davey J."/>
            <person name="Forrester S."/>
        </authorList>
    </citation>
    <scope>NUCLEOTIDE SEQUENCE [LARGE SCALE GENOMIC DNA]</scope>
    <source>
        <strain evidence="5">Crithidia deanei Carvalho (ATCC PRA-265)</strain>
    </source>
</reference>
<keyword evidence="3" id="KW-1133">Transmembrane helix</keyword>
<keyword evidence="5" id="KW-1185">Reference proteome</keyword>
<dbReference type="InterPro" id="IPR019389">
    <property type="entry name" value="Selenoprotein_T"/>
</dbReference>
<organism evidence="4 5">
    <name type="scientific">Angomonas deanei</name>
    <dbReference type="NCBI Taxonomy" id="59799"/>
    <lineage>
        <taxon>Eukaryota</taxon>
        <taxon>Discoba</taxon>
        <taxon>Euglenozoa</taxon>
        <taxon>Kinetoplastea</taxon>
        <taxon>Metakinetoplastina</taxon>
        <taxon>Trypanosomatida</taxon>
        <taxon>Trypanosomatidae</taxon>
        <taxon>Strigomonadinae</taxon>
        <taxon>Angomonas</taxon>
    </lineage>
</organism>
<keyword evidence="2" id="KW-0676">Redox-active center</keyword>
<dbReference type="InterPro" id="IPR036249">
    <property type="entry name" value="Thioredoxin-like_sf"/>
</dbReference>
<dbReference type="PANTHER" id="PTHR13544:SF0">
    <property type="entry name" value="THIOREDOXIN REDUCTASE-LIKE SELENOPROTEIN T"/>
    <property type="match status" value="1"/>
</dbReference>
<accession>S9VIG7</accession>
<dbReference type="AlphaFoldDB" id="S9VIG7"/>
<dbReference type="Gene3D" id="3.40.30.10">
    <property type="entry name" value="Glutaredoxin"/>
    <property type="match status" value="1"/>
</dbReference>
<evidence type="ECO:0000313" key="4">
    <source>
        <dbReference type="EMBL" id="CAD2214567.1"/>
    </source>
</evidence>
<evidence type="ECO:0000256" key="2">
    <source>
        <dbReference type="ARBA" id="ARBA00023284"/>
    </source>
</evidence>
<keyword evidence="3" id="KW-0472">Membrane</keyword>
<dbReference type="EMBL" id="LR877147">
    <property type="protein sequence ID" value="CAD2214567.1"/>
    <property type="molecule type" value="Genomic_DNA"/>
</dbReference>
<sequence length="146" mass="16336">MKRQIQTYLPDPLRRSIVLEGDTYPVPPVKAMLSMVLSFSFMASLLTVAVTTLQTVPLPPAVLNFIAEHRSYIVGAGFVCNLVGQSLGQSGAYEVYLNDELLFSKLETGTVPQAPDVLERILDKVLLERYNITFEEVQDVMKKEEE</sequence>
<evidence type="ECO:0000256" key="3">
    <source>
        <dbReference type="SAM" id="Phobius"/>
    </source>
</evidence>
<dbReference type="InterPro" id="IPR011893">
    <property type="entry name" value="Selenoprotein_Rdx-typ"/>
</dbReference>
<keyword evidence="1" id="KW-0732">Signal</keyword>
<dbReference type="OrthoDB" id="60822at2759"/>
<keyword evidence="3" id="KW-0812">Transmembrane</keyword>
<evidence type="ECO:0000256" key="1">
    <source>
        <dbReference type="ARBA" id="ARBA00022729"/>
    </source>
</evidence>
<dbReference type="Pfam" id="PF10262">
    <property type="entry name" value="Rdx"/>
    <property type="match status" value="1"/>
</dbReference>
<proteinExistence type="predicted"/>
<evidence type="ECO:0000313" key="5">
    <source>
        <dbReference type="Proteomes" id="UP000515908"/>
    </source>
</evidence>
<dbReference type="GO" id="GO:0004791">
    <property type="term" value="F:thioredoxin-disulfide reductase (NADPH) activity"/>
    <property type="evidence" value="ECO:0007669"/>
    <property type="project" value="TreeGrafter"/>
</dbReference>
<protein>
    <submittedName>
        <fullName evidence="4">Rdx family, putative</fullName>
    </submittedName>
</protein>
<feature type="transmembrane region" description="Helical" evidence="3">
    <location>
        <begin position="31"/>
        <end position="53"/>
    </location>
</feature>
<dbReference type="GO" id="GO:0005789">
    <property type="term" value="C:endoplasmic reticulum membrane"/>
    <property type="evidence" value="ECO:0007669"/>
    <property type="project" value="TreeGrafter"/>
</dbReference>
<dbReference type="SUPFAM" id="SSF52833">
    <property type="entry name" value="Thioredoxin-like"/>
    <property type="match status" value="1"/>
</dbReference>
<dbReference type="PANTHER" id="PTHR13544">
    <property type="entry name" value="SELENOPROTEIN T"/>
    <property type="match status" value="1"/>
</dbReference>
<dbReference type="GO" id="GO:0045454">
    <property type="term" value="P:cell redox homeostasis"/>
    <property type="evidence" value="ECO:0007669"/>
    <property type="project" value="TreeGrafter"/>
</dbReference>
<dbReference type="Proteomes" id="UP000515908">
    <property type="component" value="Chromosome 03"/>
</dbReference>
<dbReference type="VEuPathDB" id="TriTrypDB:ADEAN_000201800"/>